<evidence type="ECO:0000256" key="1">
    <source>
        <dbReference type="SAM" id="MobiDB-lite"/>
    </source>
</evidence>
<reference evidence="2" key="1">
    <citation type="journal article" date="2023" name="Nat. Commun.">
        <title>Diploid and tetraploid genomes of Acorus and the evolution of monocots.</title>
        <authorList>
            <person name="Ma L."/>
            <person name="Liu K.W."/>
            <person name="Li Z."/>
            <person name="Hsiao Y.Y."/>
            <person name="Qi Y."/>
            <person name="Fu T."/>
            <person name="Tang G.D."/>
            <person name="Zhang D."/>
            <person name="Sun W.H."/>
            <person name="Liu D.K."/>
            <person name="Li Y."/>
            <person name="Chen G.Z."/>
            <person name="Liu X.D."/>
            <person name="Liao X.Y."/>
            <person name="Jiang Y.T."/>
            <person name="Yu X."/>
            <person name="Hao Y."/>
            <person name="Huang J."/>
            <person name="Zhao X.W."/>
            <person name="Ke S."/>
            <person name="Chen Y.Y."/>
            <person name="Wu W.L."/>
            <person name="Hsu J.L."/>
            <person name="Lin Y.F."/>
            <person name="Huang M.D."/>
            <person name="Li C.Y."/>
            <person name="Huang L."/>
            <person name="Wang Z.W."/>
            <person name="Zhao X."/>
            <person name="Zhong W.Y."/>
            <person name="Peng D.H."/>
            <person name="Ahmad S."/>
            <person name="Lan S."/>
            <person name="Zhang J.S."/>
            <person name="Tsai W.C."/>
            <person name="Van de Peer Y."/>
            <person name="Liu Z.J."/>
        </authorList>
    </citation>
    <scope>NUCLEOTIDE SEQUENCE</scope>
    <source>
        <strain evidence="2">CP</strain>
    </source>
</reference>
<accession>A0AAV9CW30</accession>
<sequence>MESSAAIGTVPVSAPFRLKREASGVGIGSGRKDQGIAGGSGGAVKGGPCGIYSTSKAGWADLSGPSNVRQCLQCGPWARGPCRSVAVVSSDLKSKPGSSVISNGREGRSVVDEEEGVQHSEVAQPREPPRPRLQSIIVGSQNQPQESPVRGVPVGSPVMLRRCVGESVLMAAQGFPKQDWDGASAIRMVGSPASMGDLVDFGPSAARVGEEFPPETYGETSGNVQPVHE</sequence>
<feature type="region of interest" description="Disordered" evidence="1">
    <location>
        <begin position="205"/>
        <end position="229"/>
    </location>
</feature>
<reference evidence="2" key="2">
    <citation type="submission" date="2023-06" db="EMBL/GenBank/DDBJ databases">
        <authorList>
            <person name="Ma L."/>
            <person name="Liu K.-W."/>
            <person name="Li Z."/>
            <person name="Hsiao Y.-Y."/>
            <person name="Qi Y."/>
            <person name="Fu T."/>
            <person name="Tang G."/>
            <person name="Zhang D."/>
            <person name="Sun W.-H."/>
            <person name="Liu D.-K."/>
            <person name="Li Y."/>
            <person name="Chen G.-Z."/>
            <person name="Liu X.-D."/>
            <person name="Liao X.-Y."/>
            <person name="Jiang Y.-T."/>
            <person name="Yu X."/>
            <person name="Hao Y."/>
            <person name="Huang J."/>
            <person name="Zhao X.-W."/>
            <person name="Ke S."/>
            <person name="Chen Y.-Y."/>
            <person name="Wu W.-L."/>
            <person name="Hsu J.-L."/>
            <person name="Lin Y.-F."/>
            <person name="Huang M.-D."/>
            <person name="Li C.-Y."/>
            <person name="Huang L."/>
            <person name="Wang Z.-W."/>
            <person name="Zhao X."/>
            <person name="Zhong W.-Y."/>
            <person name="Peng D.-H."/>
            <person name="Ahmad S."/>
            <person name="Lan S."/>
            <person name="Zhang J.-S."/>
            <person name="Tsai W.-C."/>
            <person name="Van De Peer Y."/>
            <person name="Liu Z.-J."/>
        </authorList>
    </citation>
    <scope>NUCLEOTIDE SEQUENCE</scope>
    <source>
        <strain evidence="2">CP</strain>
        <tissue evidence="2">Leaves</tissue>
    </source>
</reference>
<gene>
    <name evidence="2" type="ORF">QJS10_CPB17g00639</name>
</gene>
<evidence type="ECO:0000313" key="2">
    <source>
        <dbReference type="EMBL" id="KAK1292372.1"/>
    </source>
</evidence>
<protein>
    <submittedName>
        <fullName evidence="2">Uncharacterized protein</fullName>
    </submittedName>
</protein>
<feature type="compositionally biased region" description="Polar residues" evidence="1">
    <location>
        <begin position="218"/>
        <end position="229"/>
    </location>
</feature>
<proteinExistence type="predicted"/>
<organism evidence="2 3">
    <name type="scientific">Acorus calamus</name>
    <name type="common">Sweet flag</name>
    <dbReference type="NCBI Taxonomy" id="4465"/>
    <lineage>
        <taxon>Eukaryota</taxon>
        <taxon>Viridiplantae</taxon>
        <taxon>Streptophyta</taxon>
        <taxon>Embryophyta</taxon>
        <taxon>Tracheophyta</taxon>
        <taxon>Spermatophyta</taxon>
        <taxon>Magnoliopsida</taxon>
        <taxon>Liliopsida</taxon>
        <taxon>Acoraceae</taxon>
        <taxon>Acorus</taxon>
    </lineage>
</organism>
<dbReference type="AlphaFoldDB" id="A0AAV9CW30"/>
<name>A0AAV9CW30_ACOCL</name>
<keyword evidence="3" id="KW-1185">Reference proteome</keyword>
<dbReference type="Proteomes" id="UP001180020">
    <property type="component" value="Unassembled WGS sequence"/>
</dbReference>
<dbReference type="EMBL" id="JAUJYO010000017">
    <property type="protein sequence ID" value="KAK1292372.1"/>
    <property type="molecule type" value="Genomic_DNA"/>
</dbReference>
<evidence type="ECO:0000313" key="3">
    <source>
        <dbReference type="Proteomes" id="UP001180020"/>
    </source>
</evidence>
<feature type="region of interest" description="Disordered" evidence="1">
    <location>
        <begin position="93"/>
        <end position="131"/>
    </location>
</feature>
<comment type="caution">
    <text evidence="2">The sequence shown here is derived from an EMBL/GenBank/DDBJ whole genome shotgun (WGS) entry which is preliminary data.</text>
</comment>